<dbReference type="AlphaFoldDB" id="A0A1D8D4I4"/>
<dbReference type="Proteomes" id="UP000095185">
    <property type="component" value="Chromosome"/>
</dbReference>
<dbReference type="InterPro" id="IPR021799">
    <property type="entry name" value="PIN-like_prokaryotic"/>
</dbReference>
<dbReference type="RefSeq" id="WP_069811113.1">
    <property type="nucleotide sequence ID" value="NZ_CP017305.1"/>
</dbReference>
<evidence type="ECO:0000313" key="1">
    <source>
        <dbReference type="EMBL" id="AOS84875.1"/>
    </source>
</evidence>
<gene>
    <name evidence="1" type="ORF">BIU88_12500</name>
</gene>
<sequence>MLRLFVDKGLLVIDTFTCEEVSQIVSYAQKHRALSFEDCSLVVTRRMHNALVITGDRKLRTVIESKQLEIHGILWLFDRMVDNSDITNNLAAGKLQELRTMNCRLPVDEMEERIRLWEIE</sequence>
<dbReference type="STRING" id="274537.BIU88_12500"/>
<reference evidence="1" key="1">
    <citation type="submission" date="2016-09" db="EMBL/GenBank/DDBJ databases">
        <title>Genome sequence of Chlorobaculum limnaeum.</title>
        <authorList>
            <person name="Liu Z."/>
            <person name="Tank M."/>
            <person name="Bryant D.A."/>
        </authorList>
    </citation>
    <scope>NUCLEOTIDE SEQUENCE [LARGE SCALE GENOMIC DNA]</scope>
    <source>
        <strain evidence="1">DSM 1677</strain>
    </source>
</reference>
<accession>A0A1D8D4I4</accession>
<proteinExistence type="predicted"/>
<organism evidence="1 2">
    <name type="scientific">Chlorobaculum limnaeum</name>
    <dbReference type="NCBI Taxonomy" id="274537"/>
    <lineage>
        <taxon>Bacteria</taxon>
        <taxon>Pseudomonadati</taxon>
        <taxon>Chlorobiota</taxon>
        <taxon>Chlorobiia</taxon>
        <taxon>Chlorobiales</taxon>
        <taxon>Chlorobiaceae</taxon>
        <taxon>Chlorobaculum</taxon>
    </lineage>
</organism>
<keyword evidence="2" id="KW-1185">Reference proteome</keyword>
<name>A0A1D8D4I4_CHLLM</name>
<evidence type="ECO:0008006" key="3">
    <source>
        <dbReference type="Google" id="ProtNLM"/>
    </source>
</evidence>
<dbReference type="EMBL" id="CP017305">
    <property type="protein sequence ID" value="AOS84875.1"/>
    <property type="molecule type" value="Genomic_DNA"/>
</dbReference>
<protein>
    <recommendedName>
        <fullName evidence="3">PIN domain-containing protein</fullName>
    </recommendedName>
</protein>
<dbReference type="Pfam" id="PF11848">
    <property type="entry name" value="DUF3368"/>
    <property type="match status" value="1"/>
</dbReference>
<evidence type="ECO:0000313" key="2">
    <source>
        <dbReference type="Proteomes" id="UP000095185"/>
    </source>
</evidence>
<dbReference type="KEGG" id="clz:BIU88_12500"/>
<dbReference type="OrthoDB" id="9810852at2"/>